<evidence type="ECO:0000256" key="7">
    <source>
        <dbReference type="ARBA" id="ARBA00023017"/>
    </source>
</evidence>
<dbReference type="Pfam" id="PF08385">
    <property type="entry name" value="DHC_N1"/>
    <property type="match status" value="1"/>
</dbReference>
<dbReference type="Pfam" id="PF08393">
    <property type="entry name" value="DHC_N2"/>
    <property type="match status" value="1"/>
</dbReference>
<dbReference type="Gene3D" id="1.10.287.2620">
    <property type="match status" value="1"/>
</dbReference>
<dbReference type="PANTHER" id="PTHR45703:SF32">
    <property type="entry name" value="DYNEINS HEAVY CHAIN"/>
    <property type="match status" value="1"/>
</dbReference>
<keyword evidence="4" id="KW-0677">Repeat</keyword>
<dbReference type="Pfam" id="PF25007">
    <property type="entry name" value="DYH2-5-8_CC"/>
    <property type="match status" value="1"/>
</dbReference>
<evidence type="ECO:0000256" key="3">
    <source>
        <dbReference type="ARBA" id="ARBA00022701"/>
    </source>
</evidence>
<name>A0A1B6GI93_9HEMI</name>
<dbReference type="Gene3D" id="1.20.140.100">
    <property type="entry name" value="Dynein heavy chain, N-terminal domain 2"/>
    <property type="match status" value="1"/>
</dbReference>
<feature type="domain" description="Dynein heavy chain hydrolytic ATP-binding dynein motor region" evidence="15">
    <location>
        <begin position="1116"/>
        <end position="1216"/>
    </location>
</feature>
<dbReference type="InterPro" id="IPR042222">
    <property type="entry name" value="Dynein_2_N"/>
</dbReference>
<dbReference type="GO" id="GO:0005524">
    <property type="term" value="F:ATP binding"/>
    <property type="evidence" value="ECO:0007669"/>
    <property type="project" value="UniProtKB-KW"/>
</dbReference>
<feature type="non-terminal residue" evidence="17">
    <location>
        <position position="1216"/>
    </location>
</feature>
<feature type="non-terminal residue" evidence="17">
    <location>
        <position position="1"/>
    </location>
</feature>
<comment type="subcellular location">
    <subcellularLocation>
        <location evidence="1">Cytoplasm</location>
        <location evidence="1">Cytoskeleton</location>
        <location evidence="1">Cilium axoneme</location>
    </subcellularLocation>
</comment>
<keyword evidence="6" id="KW-0067">ATP-binding</keyword>
<dbReference type="EMBL" id="GECZ01007615">
    <property type="protein sequence ID" value="JAS62154.1"/>
    <property type="molecule type" value="Transcribed_RNA"/>
</dbReference>
<keyword evidence="3" id="KW-0493">Microtubule</keyword>
<dbReference type="GO" id="GO:0051959">
    <property type="term" value="F:dynein light intermediate chain binding"/>
    <property type="evidence" value="ECO:0007669"/>
    <property type="project" value="InterPro"/>
</dbReference>
<keyword evidence="7" id="KW-0243">Dynein</keyword>
<dbReference type="InterPro" id="IPR013594">
    <property type="entry name" value="Dynein_heavy_tail"/>
</dbReference>
<keyword evidence="11" id="KW-0206">Cytoskeleton</keyword>
<evidence type="ECO:0000256" key="9">
    <source>
        <dbReference type="ARBA" id="ARBA00023069"/>
    </source>
</evidence>
<dbReference type="FunFam" id="1.20.58.1120:FF:000001">
    <property type="entry name" value="dynein heavy chain 2, axonemal"/>
    <property type="match status" value="1"/>
</dbReference>
<keyword evidence="2" id="KW-0963">Cytoplasm</keyword>
<sequence>EAKLWQHMDFRVPAHIDIVMEKYPQLMLLFRSVEAVMMDYNRIISALSDQERMLFRELLKLCNRKIMPGLTKLTWITDMADVYVSDCSNHLECLQKFVDDYKNCNVEVVKLCEKICDTPLIDIPLHDPFMLKELIQVMADYRYSTTKQLVEYYNQIFKYLIVVYEGFESNMPAMKTHWLLYVEKMDKLVEEAFRLCVKCSLQSLLDHLVGDGTAGPTPLIVVATFLKNNKIVFSPTLEQIFAMSKNILPELVVCLKPFPRLMDKFHLHQKIKKVPYAIIIDADSECRKLQAEIEKEVELAMGELRQCLKQWEPLREIWETDRDLFMARYEKAHPSAEAFNNDIGKYEQFGMQINQMDSETHARFFMINSQFLKEDVMGHCDQWQSRLCQLLFNIVCDQIESMYKYTIENGKRVNIAPKTLKEMVEFVEYHNQMKQEVPVKEAEFPLITDAMYVVWQYIGDAVPPLMQTRHEGLPEQWKKYLKNLDDAEEMLGISQEHFRTGLLEEAETFKIDAAELNEKFLLNGPFTSDFTSEGALKMLAELKAQLEAMYAKEKQLTEDLSVFNIAMPPNYELRRLEKNLNWLILVWELTYEWDMAWQGYKTGVFWDIKTEDMEITAQTLYKRFTNLVKDLRDKNWEIVEHSRRRVDAFRRVLPLITDLKNPAMRKRHWDRVRVAINRDFDENSPEFTLELIIGMNMQDHADAIKEISIAASAELNIENGLKAIRETWQKMVLDMVSHKDRGVYRLKGVDDIFSTLEENQVLLSAMKSTRYVQPFLQEVDYWEKALSLIMEVLEGVLNVQRQYLYLENIFTGEDIRKQMPQETNEFDGLTDRWIVITSRMHQDGLALSATHHPGLLEILSKMFEKMESIQRALEQYLETKRHIFPRFYFISNDALLEILGNSKKPELVQPHFKNLFDNVNKVIMGKNAQGRLEGTAMQSAENEVVEFSNPVLLEGPVELWLCILEDVMRVTLRNLLKVVRLALKKNLNDRDKWFKEWPGQMGITSSQIQWTVDCSRTLRICKIVENKSALKKLKKKQNAFLSKYSDAIRSNLAPLQRLKVVQLVTIEIHARDVIEKLYKMNCTDVTAFEWLSQLRFYWQQEIDDCIVRQTNTYFTYGYEYLGNPNRLVVTPLTDRCFITLTTALHLHRGGSPKGPAGTGKTESVKDLAKALGYYVIVINCSEGLDYKSMGRTFSGYAQTGAWGCFDEFNRINIEVL</sequence>
<dbReference type="PANTHER" id="PTHR45703">
    <property type="entry name" value="DYNEIN HEAVY CHAIN"/>
    <property type="match status" value="1"/>
</dbReference>
<evidence type="ECO:0000259" key="16">
    <source>
        <dbReference type="Pfam" id="PF25007"/>
    </source>
</evidence>
<feature type="domain" description="Dynein axonemal heavy chain 2/5/8 coiled-coil" evidence="16">
    <location>
        <begin position="386"/>
        <end position="503"/>
    </location>
</feature>
<dbReference type="Gene3D" id="3.20.180.20">
    <property type="entry name" value="Dynein heavy chain, N-terminal domain 2"/>
    <property type="match status" value="1"/>
</dbReference>
<gene>
    <name evidence="17" type="ORF">g.11124</name>
</gene>
<dbReference type="FunFam" id="1.20.140.100:FF:000006">
    <property type="entry name" value="dynein heavy chain 2, axonemal"/>
    <property type="match status" value="1"/>
</dbReference>
<evidence type="ECO:0000256" key="2">
    <source>
        <dbReference type="ARBA" id="ARBA00022490"/>
    </source>
</evidence>
<dbReference type="InterPro" id="IPR042228">
    <property type="entry name" value="Dynein_linker_3"/>
</dbReference>
<keyword evidence="5" id="KW-0547">Nucleotide-binding</keyword>
<dbReference type="GO" id="GO:0030286">
    <property type="term" value="C:dynein complex"/>
    <property type="evidence" value="ECO:0007669"/>
    <property type="project" value="UniProtKB-KW"/>
</dbReference>
<evidence type="ECO:0000256" key="11">
    <source>
        <dbReference type="ARBA" id="ARBA00023212"/>
    </source>
</evidence>
<proteinExistence type="predicted"/>
<evidence type="ECO:0000259" key="14">
    <source>
        <dbReference type="Pfam" id="PF08393"/>
    </source>
</evidence>
<keyword evidence="8" id="KW-0175">Coiled coil</keyword>
<dbReference type="Pfam" id="PF12774">
    <property type="entry name" value="AAA_6"/>
    <property type="match status" value="1"/>
</dbReference>
<dbReference type="FunFam" id="1.10.287.2620:FF:000002">
    <property type="entry name" value="Dynein heavy chain 2, axonemal"/>
    <property type="match status" value="1"/>
</dbReference>
<dbReference type="Gene3D" id="3.40.50.300">
    <property type="entry name" value="P-loop containing nucleotide triphosphate hydrolases"/>
    <property type="match status" value="1"/>
</dbReference>
<organism evidence="17">
    <name type="scientific">Cuerna arida</name>
    <dbReference type="NCBI Taxonomy" id="1464854"/>
    <lineage>
        <taxon>Eukaryota</taxon>
        <taxon>Metazoa</taxon>
        <taxon>Ecdysozoa</taxon>
        <taxon>Arthropoda</taxon>
        <taxon>Hexapoda</taxon>
        <taxon>Insecta</taxon>
        <taxon>Pterygota</taxon>
        <taxon>Neoptera</taxon>
        <taxon>Paraneoptera</taxon>
        <taxon>Hemiptera</taxon>
        <taxon>Auchenorrhyncha</taxon>
        <taxon>Membracoidea</taxon>
        <taxon>Cicadellidae</taxon>
        <taxon>Cicadellinae</taxon>
        <taxon>Proconiini</taxon>
        <taxon>Cuerna</taxon>
    </lineage>
</organism>
<feature type="domain" description="Dynein heavy chain linker" evidence="14">
    <location>
        <begin position="574"/>
        <end position="977"/>
    </location>
</feature>
<evidence type="ECO:0000259" key="15">
    <source>
        <dbReference type="Pfam" id="PF12774"/>
    </source>
</evidence>
<accession>A0A1B6GI93</accession>
<dbReference type="GO" id="GO:0007018">
    <property type="term" value="P:microtubule-based movement"/>
    <property type="evidence" value="ECO:0007669"/>
    <property type="project" value="InterPro"/>
</dbReference>
<dbReference type="GO" id="GO:0005874">
    <property type="term" value="C:microtubule"/>
    <property type="evidence" value="ECO:0007669"/>
    <property type="project" value="UniProtKB-KW"/>
</dbReference>
<keyword evidence="10" id="KW-0505">Motor protein</keyword>
<dbReference type="InterPro" id="IPR027417">
    <property type="entry name" value="P-loop_NTPase"/>
</dbReference>
<evidence type="ECO:0000256" key="1">
    <source>
        <dbReference type="ARBA" id="ARBA00004430"/>
    </source>
</evidence>
<dbReference type="Gene3D" id="1.20.58.1120">
    <property type="match status" value="1"/>
</dbReference>
<protein>
    <recommendedName>
        <fullName evidence="18">Dynein heavy chain linker domain-containing protein</fullName>
    </recommendedName>
</protein>
<dbReference type="GO" id="GO:0045505">
    <property type="term" value="F:dynein intermediate chain binding"/>
    <property type="evidence" value="ECO:0007669"/>
    <property type="project" value="InterPro"/>
</dbReference>
<keyword evidence="9" id="KW-0969">Cilium</keyword>
<keyword evidence="12" id="KW-0966">Cell projection</keyword>
<dbReference type="InterPro" id="IPR026983">
    <property type="entry name" value="DHC"/>
</dbReference>
<evidence type="ECO:0008006" key="18">
    <source>
        <dbReference type="Google" id="ProtNLM"/>
    </source>
</evidence>
<feature type="domain" description="Dynein heavy chain tail" evidence="13">
    <location>
        <begin position="1"/>
        <end position="82"/>
    </location>
</feature>
<evidence type="ECO:0000256" key="4">
    <source>
        <dbReference type="ARBA" id="ARBA00022737"/>
    </source>
</evidence>
<evidence type="ECO:0000256" key="6">
    <source>
        <dbReference type="ARBA" id="ARBA00022840"/>
    </source>
</evidence>
<evidence type="ECO:0000259" key="13">
    <source>
        <dbReference type="Pfam" id="PF08385"/>
    </source>
</evidence>
<dbReference type="FunFam" id="3.20.180.20:FF:000001">
    <property type="entry name" value="Dynein axonemal heavy chain 5"/>
    <property type="match status" value="1"/>
</dbReference>
<reference evidence="17" key="1">
    <citation type="submission" date="2015-11" db="EMBL/GenBank/DDBJ databases">
        <title>De novo transcriptome assembly of four potential Pierce s Disease insect vectors from Arizona vineyards.</title>
        <authorList>
            <person name="Tassone E.E."/>
        </authorList>
    </citation>
    <scope>NUCLEOTIDE SEQUENCE</scope>
</reference>
<evidence type="ECO:0000256" key="8">
    <source>
        <dbReference type="ARBA" id="ARBA00023054"/>
    </source>
</evidence>
<dbReference type="InterPro" id="IPR013602">
    <property type="entry name" value="Dynein_heavy_linker"/>
</dbReference>
<dbReference type="GO" id="GO:0005930">
    <property type="term" value="C:axoneme"/>
    <property type="evidence" value="ECO:0007669"/>
    <property type="project" value="UniProtKB-SubCell"/>
</dbReference>
<evidence type="ECO:0000313" key="17">
    <source>
        <dbReference type="EMBL" id="JAS62154.1"/>
    </source>
</evidence>
<dbReference type="InterPro" id="IPR056759">
    <property type="entry name" value="DYH2-5-8_CC"/>
</dbReference>
<evidence type="ECO:0000256" key="5">
    <source>
        <dbReference type="ARBA" id="ARBA00022741"/>
    </source>
</evidence>
<evidence type="ECO:0000256" key="12">
    <source>
        <dbReference type="ARBA" id="ARBA00023273"/>
    </source>
</evidence>
<evidence type="ECO:0000256" key="10">
    <source>
        <dbReference type="ARBA" id="ARBA00023175"/>
    </source>
</evidence>
<dbReference type="InterPro" id="IPR035699">
    <property type="entry name" value="AAA_6"/>
</dbReference>
<dbReference type="SUPFAM" id="SSF52540">
    <property type="entry name" value="P-loop containing nucleoside triphosphate hydrolases"/>
    <property type="match status" value="1"/>
</dbReference>
<dbReference type="AlphaFoldDB" id="A0A1B6GI93"/>